<dbReference type="GO" id="GO:0004190">
    <property type="term" value="F:aspartic-type endopeptidase activity"/>
    <property type="evidence" value="ECO:0007669"/>
    <property type="project" value="InterPro"/>
</dbReference>
<dbReference type="InterPro" id="IPR001969">
    <property type="entry name" value="Aspartic_peptidase_AS"/>
</dbReference>
<dbReference type="GO" id="GO:0006508">
    <property type="term" value="P:proteolysis"/>
    <property type="evidence" value="ECO:0007669"/>
    <property type="project" value="InterPro"/>
</dbReference>
<dbReference type="OrthoDB" id="913707at2759"/>
<dbReference type="InterPro" id="IPR021109">
    <property type="entry name" value="Peptidase_aspartic_dom_sf"/>
</dbReference>
<sequence>MVFSYEISSFPEASEAKETTSTATPIQYHVFYLARIGGSPEARKHWAPNAERGEDVQQDSESRLLIPCPLLLPQSQFLNRNPRQNRRSRYCEGNPTVSLRHPLLLTVEADLAKKYVVVSKARVAPCRSLDDTAMKLLGIFEQMRSLEPQSEYLTECSQKSAAETMQIWGEIRGRPYVFLVDSGSTHSFLQLEVVKELQLNITVQDNIRVTVANGERIARPGCCKGGTHCAISIACVNP</sequence>
<keyword evidence="2" id="KW-1185">Reference proteome</keyword>
<proteinExistence type="predicted"/>
<dbReference type="AlphaFoldDB" id="S8EFA0"/>
<reference evidence="1 2" key="1">
    <citation type="journal article" date="2013" name="BMC Genomics">
        <title>The miniature genome of a carnivorous plant Genlisea aurea contains a low number of genes and short non-coding sequences.</title>
        <authorList>
            <person name="Leushkin E.V."/>
            <person name="Sutormin R.A."/>
            <person name="Nabieva E.R."/>
            <person name="Penin A.A."/>
            <person name="Kondrashov A.S."/>
            <person name="Logacheva M.D."/>
        </authorList>
    </citation>
    <scope>NUCLEOTIDE SEQUENCE [LARGE SCALE GENOMIC DNA]</scope>
</reference>
<comment type="caution">
    <text evidence="1">The sequence shown here is derived from an EMBL/GenBank/DDBJ whole genome shotgun (WGS) entry which is preliminary data.</text>
</comment>
<accession>S8EFA0</accession>
<dbReference type="CDD" id="cd00303">
    <property type="entry name" value="retropepsin_like"/>
    <property type="match status" value="1"/>
</dbReference>
<dbReference type="EMBL" id="AUSU01000008">
    <property type="protein sequence ID" value="EPS74713.1"/>
    <property type="molecule type" value="Genomic_DNA"/>
</dbReference>
<evidence type="ECO:0000313" key="1">
    <source>
        <dbReference type="EMBL" id="EPS74713.1"/>
    </source>
</evidence>
<organism evidence="1 2">
    <name type="scientific">Genlisea aurea</name>
    <dbReference type="NCBI Taxonomy" id="192259"/>
    <lineage>
        <taxon>Eukaryota</taxon>
        <taxon>Viridiplantae</taxon>
        <taxon>Streptophyta</taxon>
        <taxon>Embryophyta</taxon>
        <taxon>Tracheophyta</taxon>
        <taxon>Spermatophyta</taxon>
        <taxon>Magnoliopsida</taxon>
        <taxon>eudicotyledons</taxon>
        <taxon>Gunneridae</taxon>
        <taxon>Pentapetalae</taxon>
        <taxon>asterids</taxon>
        <taxon>lamiids</taxon>
        <taxon>Lamiales</taxon>
        <taxon>Lentibulariaceae</taxon>
        <taxon>Genlisea</taxon>
    </lineage>
</organism>
<gene>
    <name evidence="1" type="ORF">M569_00038</name>
</gene>
<protein>
    <submittedName>
        <fullName evidence="1">Uncharacterized protein</fullName>
    </submittedName>
</protein>
<dbReference type="Proteomes" id="UP000015453">
    <property type="component" value="Unassembled WGS sequence"/>
</dbReference>
<dbReference type="PROSITE" id="PS00141">
    <property type="entry name" value="ASP_PROTEASE"/>
    <property type="match status" value="1"/>
</dbReference>
<dbReference type="SUPFAM" id="SSF50630">
    <property type="entry name" value="Acid proteases"/>
    <property type="match status" value="1"/>
</dbReference>
<evidence type="ECO:0000313" key="2">
    <source>
        <dbReference type="Proteomes" id="UP000015453"/>
    </source>
</evidence>
<name>S8EFA0_9LAMI</name>
<dbReference type="Gene3D" id="2.40.70.10">
    <property type="entry name" value="Acid Proteases"/>
    <property type="match status" value="1"/>
</dbReference>
<dbReference type="Pfam" id="PF13650">
    <property type="entry name" value="Asp_protease_2"/>
    <property type="match status" value="1"/>
</dbReference>